<reference evidence="2" key="2">
    <citation type="journal article" date="2024" name="Plant">
        <title>Genomic evolution and insights into agronomic trait innovations of Sesamum species.</title>
        <authorList>
            <person name="Miao H."/>
            <person name="Wang L."/>
            <person name="Qu L."/>
            <person name="Liu H."/>
            <person name="Sun Y."/>
            <person name="Le M."/>
            <person name="Wang Q."/>
            <person name="Wei S."/>
            <person name="Zheng Y."/>
            <person name="Lin W."/>
            <person name="Duan Y."/>
            <person name="Cao H."/>
            <person name="Xiong S."/>
            <person name="Wang X."/>
            <person name="Wei L."/>
            <person name="Li C."/>
            <person name="Ma Q."/>
            <person name="Ju M."/>
            <person name="Zhao R."/>
            <person name="Li G."/>
            <person name="Mu C."/>
            <person name="Tian Q."/>
            <person name="Mei H."/>
            <person name="Zhang T."/>
            <person name="Gao T."/>
            <person name="Zhang H."/>
        </authorList>
    </citation>
    <scope>NUCLEOTIDE SEQUENCE</scope>
    <source>
        <strain evidence="2">KEN1</strain>
    </source>
</reference>
<dbReference type="EMBL" id="JACGWN010000005">
    <property type="protein sequence ID" value="KAL0448886.1"/>
    <property type="molecule type" value="Genomic_DNA"/>
</dbReference>
<reference evidence="2" key="1">
    <citation type="submission" date="2020-06" db="EMBL/GenBank/DDBJ databases">
        <authorList>
            <person name="Li T."/>
            <person name="Hu X."/>
            <person name="Zhang T."/>
            <person name="Song X."/>
            <person name="Zhang H."/>
            <person name="Dai N."/>
            <person name="Sheng W."/>
            <person name="Hou X."/>
            <person name="Wei L."/>
        </authorList>
    </citation>
    <scope>NUCLEOTIDE SEQUENCE</scope>
    <source>
        <strain evidence="2">KEN1</strain>
        <tissue evidence="2">Leaf</tissue>
    </source>
</reference>
<organism evidence="2">
    <name type="scientific">Sesamum latifolium</name>
    <dbReference type="NCBI Taxonomy" id="2727402"/>
    <lineage>
        <taxon>Eukaryota</taxon>
        <taxon>Viridiplantae</taxon>
        <taxon>Streptophyta</taxon>
        <taxon>Embryophyta</taxon>
        <taxon>Tracheophyta</taxon>
        <taxon>Spermatophyta</taxon>
        <taxon>Magnoliopsida</taxon>
        <taxon>eudicotyledons</taxon>
        <taxon>Gunneridae</taxon>
        <taxon>Pentapetalae</taxon>
        <taxon>asterids</taxon>
        <taxon>lamiids</taxon>
        <taxon>Lamiales</taxon>
        <taxon>Pedaliaceae</taxon>
        <taxon>Sesamum</taxon>
    </lineage>
</organism>
<proteinExistence type="predicted"/>
<gene>
    <name evidence="2" type="ORF">Slati_1445000</name>
</gene>
<dbReference type="AlphaFoldDB" id="A0AAW2X9N4"/>
<name>A0AAW2X9N4_9LAMI</name>
<protein>
    <submittedName>
        <fullName evidence="2">Uncharacterized protein</fullName>
    </submittedName>
</protein>
<sequence>MAPNKVGDNSSVEVSEEVLRRGGSVVGSVILGRGGTGAKRARPDPPPNAVEGVPVVTCRV</sequence>
<evidence type="ECO:0000256" key="1">
    <source>
        <dbReference type="SAM" id="MobiDB-lite"/>
    </source>
</evidence>
<comment type="caution">
    <text evidence="2">The sequence shown here is derived from an EMBL/GenBank/DDBJ whole genome shotgun (WGS) entry which is preliminary data.</text>
</comment>
<feature type="region of interest" description="Disordered" evidence="1">
    <location>
        <begin position="29"/>
        <end position="50"/>
    </location>
</feature>
<accession>A0AAW2X9N4</accession>
<evidence type="ECO:0000313" key="2">
    <source>
        <dbReference type="EMBL" id="KAL0448886.1"/>
    </source>
</evidence>